<dbReference type="AlphaFoldDB" id="A0A238BM88"/>
<accession>A0A238BM88</accession>
<keyword evidence="2" id="KW-1185">Reference proteome</keyword>
<protein>
    <submittedName>
        <fullName evidence="1">Uncharacterized protein</fullName>
    </submittedName>
</protein>
<name>A0A238BM88_9BILA</name>
<dbReference type="EMBL" id="KZ270486">
    <property type="protein sequence ID" value="OZC05735.1"/>
    <property type="molecule type" value="Genomic_DNA"/>
</dbReference>
<feature type="non-terminal residue" evidence="1">
    <location>
        <position position="39"/>
    </location>
</feature>
<sequence>MVSNYVKQSFQGVLSYDHIAKEVLVNGALEKERLLEKER</sequence>
<organism evidence="1 2">
    <name type="scientific">Onchocerca flexuosa</name>
    <dbReference type="NCBI Taxonomy" id="387005"/>
    <lineage>
        <taxon>Eukaryota</taxon>
        <taxon>Metazoa</taxon>
        <taxon>Ecdysozoa</taxon>
        <taxon>Nematoda</taxon>
        <taxon>Chromadorea</taxon>
        <taxon>Rhabditida</taxon>
        <taxon>Spirurina</taxon>
        <taxon>Spiruromorpha</taxon>
        <taxon>Filarioidea</taxon>
        <taxon>Onchocercidae</taxon>
        <taxon>Onchocerca</taxon>
    </lineage>
</organism>
<dbReference type="Proteomes" id="UP000242913">
    <property type="component" value="Unassembled WGS sequence"/>
</dbReference>
<gene>
    <name evidence="1" type="ORF">X798_07290</name>
</gene>
<reference evidence="1 2" key="1">
    <citation type="submission" date="2015-12" db="EMBL/GenBank/DDBJ databases">
        <title>Draft genome of the nematode, Onchocerca flexuosa.</title>
        <authorList>
            <person name="Mitreva M."/>
        </authorList>
    </citation>
    <scope>NUCLEOTIDE SEQUENCE [LARGE SCALE GENOMIC DNA]</scope>
    <source>
        <strain evidence="1">Red Deer</strain>
    </source>
</reference>
<evidence type="ECO:0000313" key="2">
    <source>
        <dbReference type="Proteomes" id="UP000242913"/>
    </source>
</evidence>
<evidence type="ECO:0000313" key="1">
    <source>
        <dbReference type="EMBL" id="OZC05735.1"/>
    </source>
</evidence>
<proteinExistence type="predicted"/>